<dbReference type="AlphaFoldDB" id="A0A6A6D9H5"/>
<dbReference type="OrthoDB" id="3801532at2759"/>
<sequence>MNGHRHCWKAAPNFAFKVSGIGVLPLLQTCKAIHSEAIGLLYNTLAFTVHDLATFIALARAIRPEQFSSIQSLRLDARYPDAAFDHPVDCVSINDLRLLARNYALQDVVTRLDFKVPTTWVVSCSLIRRMKGLRKLKVQLSRRYFIKTIISNATTNGNSTYDELILGPLTELSREELDFSVDVDWPAANGNEMKNLPFKLKRGRRRMKAFMMEGDTMDTEDWLN</sequence>
<evidence type="ECO:0000259" key="1">
    <source>
        <dbReference type="Pfam" id="PF24864"/>
    </source>
</evidence>
<dbReference type="InterPro" id="IPR056632">
    <property type="entry name" value="DUF7730"/>
</dbReference>
<evidence type="ECO:0000313" key="3">
    <source>
        <dbReference type="Proteomes" id="UP000800200"/>
    </source>
</evidence>
<evidence type="ECO:0000313" key="2">
    <source>
        <dbReference type="EMBL" id="KAF2174620.1"/>
    </source>
</evidence>
<protein>
    <recommendedName>
        <fullName evidence="1">DUF7730 domain-containing protein</fullName>
    </recommendedName>
</protein>
<name>A0A6A6D9H5_9PEZI</name>
<keyword evidence="3" id="KW-1185">Reference proteome</keyword>
<dbReference type="PANTHER" id="PTHR38790">
    <property type="entry name" value="2EXR DOMAIN-CONTAINING PROTEIN-RELATED"/>
    <property type="match status" value="1"/>
</dbReference>
<organism evidence="2 3">
    <name type="scientific">Zopfia rhizophila CBS 207.26</name>
    <dbReference type="NCBI Taxonomy" id="1314779"/>
    <lineage>
        <taxon>Eukaryota</taxon>
        <taxon>Fungi</taxon>
        <taxon>Dikarya</taxon>
        <taxon>Ascomycota</taxon>
        <taxon>Pezizomycotina</taxon>
        <taxon>Dothideomycetes</taxon>
        <taxon>Dothideomycetes incertae sedis</taxon>
        <taxon>Zopfiaceae</taxon>
        <taxon>Zopfia</taxon>
    </lineage>
</organism>
<dbReference type="Pfam" id="PF24864">
    <property type="entry name" value="DUF7730"/>
    <property type="match status" value="1"/>
</dbReference>
<dbReference type="EMBL" id="ML994808">
    <property type="protein sequence ID" value="KAF2174620.1"/>
    <property type="molecule type" value="Genomic_DNA"/>
</dbReference>
<accession>A0A6A6D9H5</accession>
<feature type="domain" description="DUF7730" evidence="1">
    <location>
        <begin position="22"/>
        <end position="149"/>
    </location>
</feature>
<dbReference type="Proteomes" id="UP000800200">
    <property type="component" value="Unassembled WGS sequence"/>
</dbReference>
<reference evidence="2" key="1">
    <citation type="journal article" date="2020" name="Stud. Mycol.">
        <title>101 Dothideomycetes genomes: a test case for predicting lifestyles and emergence of pathogens.</title>
        <authorList>
            <person name="Haridas S."/>
            <person name="Albert R."/>
            <person name="Binder M."/>
            <person name="Bloem J."/>
            <person name="Labutti K."/>
            <person name="Salamov A."/>
            <person name="Andreopoulos B."/>
            <person name="Baker S."/>
            <person name="Barry K."/>
            <person name="Bills G."/>
            <person name="Bluhm B."/>
            <person name="Cannon C."/>
            <person name="Castanera R."/>
            <person name="Culley D."/>
            <person name="Daum C."/>
            <person name="Ezra D."/>
            <person name="Gonzalez J."/>
            <person name="Henrissat B."/>
            <person name="Kuo A."/>
            <person name="Liang C."/>
            <person name="Lipzen A."/>
            <person name="Lutzoni F."/>
            <person name="Magnuson J."/>
            <person name="Mondo S."/>
            <person name="Nolan M."/>
            <person name="Ohm R."/>
            <person name="Pangilinan J."/>
            <person name="Park H.-J."/>
            <person name="Ramirez L."/>
            <person name="Alfaro M."/>
            <person name="Sun H."/>
            <person name="Tritt A."/>
            <person name="Yoshinaga Y."/>
            <person name="Zwiers L.-H."/>
            <person name="Turgeon B."/>
            <person name="Goodwin S."/>
            <person name="Spatafora J."/>
            <person name="Crous P."/>
            <person name="Grigoriev I."/>
        </authorList>
    </citation>
    <scope>NUCLEOTIDE SEQUENCE</scope>
    <source>
        <strain evidence="2">CBS 207.26</strain>
    </source>
</reference>
<gene>
    <name evidence="2" type="ORF">K469DRAFT_756672</name>
</gene>
<proteinExistence type="predicted"/>